<protein>
    <recommendedName>
        <fullName evidence="1">DUF1540 domain-containing protein</fullName>
    </recommendedName>
</protein>
<dbReference type="EMBL" id="ACJM01000007">
    <property type="protein sequence ID" value="EEG77455.1"/>
    <property type="molecule type" value="Genomic_DNA"/>
</dbReference>
<comment type="caution">
    <text evidence="2">The sequence shown here is derived from an EMBL/GenBank/DDBJ whole genome shotgun (WGS) entry which is preliminary data.</text>
</comment>
<dbReference type="STRING" id="555088.DealDRAFT_1578"/>
<dbReference type="InterPro" id="IPR011437">
    <property type="entry name" value="DUF1540"/>
</dbReference>
<accession>C0GGL4</accession>
<evidence type="ECO:0000313" key="3">
    <source>
        <dbReference type="Proteomes" id="UP000006443"/>
    </source>
</evidence>
<reference evidence="2 3" key="1">
    <citation type="submission" date="2009-02" db="EMBL/GenBank/DDBJ databases">
        <title>Sequencing of the draft genome and assembly of Dethiobacter alkaliphilus AHT 1.</title>
        <authorList>
            <consortium name="US DOE Joint Genome Institute (JGI-PGF)"/>
            <person name="Lucas S."/>
            <person name="Copeland A."/>
            <person name="Lapidus A."/>
            <person name="Glavina del Rio T."/>
            <person name="Dalin E."/>
            <person name="Tice H."/>
            <person name="Bruce D."/>
            <person name="Goodwin L."/>
            <person name="Pitluck S."/>
            <person name="Larimer F."/>
            <person name="Land M.L."/>
            <person name="Hauser L."/>
            <person name="Muyzer G."/>
        </authorList>
    </citation>
    <scope>NUCLEOTIDE SEQUENCE [LARGE SCALE GENOMIC DNA]</scope>
    <source>
        <strain evidence="2 3">AHT 1</strain>
    </source>
</reference>
<dbReference type="Pfam" id="PF07561">
    <property type="entry name" value="DUF1540"/>
    <property type="match status" value="1"/>
</dbReference>
<dbReference type="RefSeq" id="WP_008516431.1">
    <property type="nucleotide sequence ID" value="NZ_ACJM01000007.1"/>
</dbReference>
<dbReference type="Proteomes" id="UP000006443">
    <property type="component" value="Unassembled WGS sequence"/>
</dbReference>
<evidence type="ECO:0000313" key="2">
    <source>
        <dbReference type="EMBL" id="EEG77455.1"/>
    </source>
</evidence>
<name>C0GGL4_DETAL</name>
<proteinExistence type="predicted"/>
<gene>
    <name evidence="2" type="ORF">DealDRAFT_1578</name>
</gene>
<organism evidence="2 3">
    <name type="scientific">Dethiobacter alkaliphilus AHT 1</name>
    <dbReference type="NCBI Taxonomy" id="555088"/>
    <lineage>
        <taxon>Bacteria</taxon>
        <taxon>Bacillati</taxon>
        <taxon>Bacillota</taxon>
        <taxon>Dethiobacteria</taxon>
        <taxon>Dethiobacterales</taxon>
        <taxon>Dethiobacteraceae</taxon>
        <taxon>Dethiobacter</taxon>
    </lineage>
</organism>
<feature type="domain" description="DUF1540" evidence="1">
    <location>
        <begin position="7"/>
        <end position="48"/>
    </location>
</feature>
<evidence type="ECO:0000259" key="1">
    <source>
        <dbReference type="Pfam" id="PF07561"/>
    </source>
</evidence>
<dbReference type="AlphaFoldDB" id="C0GGL4"/>
<keyword evidence="3" id="KW-1185">Reference proteome</keyword>
<sequence>MVERGLKCSVVNCKFNKNLLCSAGSIEVNCDDRSIRASESEETCCDTFAPWYDEEM</sequence>